<evidence type="ECO:0000313" key="5">
    <source>
        <dbReference type="Proteomes" id="UP000221168"/>
    </source>
</evidence>
<sequence>MTQNHASLDTFPKYLLLNAKRFATRPAMRHKDLGIWQSWTWAEQLDEVRALALGLQAMGVRAGDKIAIVGSNRPRLYWSFAAAQSLQAVPVPVYADAVAEEMAYVLDHAGVRFAIVQDQEQVDKILSFREKIPALEQVIYDEPRGLRDYDHEHMHAFEAVQGLGRARLKEDPALGQAWEAGINGASGDDISIILYTSGTTGRSKGVMLKAVSAVRAAQDTVAFDRLSERDEVLAYLPLAWVGDHYLNYAQGYVSGFCMSCPESPETVSQDLKEIGPSFYFAPPRVFEGLLTSVMIRMEDAGALKKRLFHHFIDVAKQHGEALLEGRNVPFSGRLNYWLGNLFVYGPLKNTLGFSNIRVAYTAGEAIGPDLFSFFRSLGINLKQLYGQTEAFLYVTCQEDKDVRADAVGPAAPNVDIRIADDGEVQFRSPGMFSGYFKEEEKTTETMTPDGYVKTGDAGFFDKDGQLKIIDRAKDVGRLTTGALFAPKFIENSLKFFPNIKEAVAFGDGRDKVGVFLNIDLTAVGNWAERNNISYASYQELAGHPKVYEMMAEHVAETNRKLSEVEMMAGAQISRFLVLHKELDADDGELTRTQKVRRSFIAERYADLIEALYDGSSEKYVETEVTYEDGRKGSIRATVQIRDARTFPVPAGAMHKEAAE</sequence>
<comment type="caution">
    <text evidence="4">The sequence shown here is derived from an EMBL/GenBank/DDBJ whole genome shotgun (WGS) entry which is preliminary data.</text>
</comment>
<evidence type="ECO:0000313" key="4">
    <source>
        <dbReference type="EMBL" id="PHP66509.1"/>
    </source>
</evidence>
<name>A0A2G1QM10_9HYPH</name>
<dbReference type="SUPFAM" id="SSF56801">
    <property type="entry name" value="Acetyl-CoA synthetase-like"/>
    <property type="match status" value="1"/>
</dbReference>
<dbReference type="Proteomes" id="UP000221168">
    <property type="component" value="Unassembled WGS sequence"/>
</dbReference>
<dbReference type="InterPro" id="IPR020845">
    <property type="entry name" value="AMP-binding_CS"/>
</dbReference>
<dbReference type="PANTHER" id="PTHR43272:SF33">
    <property type="entry name" value="AMP-BINDING DOMAIN-CONTAINING PROTEIN-RELATED"/>
    <property type="match status" value="1"/>
</dbReference>
<dbReference type="InterPro" id="IPR000873">
    <property type="entry name" value="AMP-dep_synth/lig_dom"/>
</dbReference>
<dbReference type="EMBL" id="PDVP01000008">
    <property type="protein sequence ID" value="PHP66509.1"/>
    <property type="molecule type" value="Genomic_DNA"/>
</dbReference>
<keyword evidence="4" id="KW-0436">Ligase</keyword>
<feature type="domain" description="AMP-dependent synthetase/ligase" evidence="3">
    <location>
        <begin position="18"/>
        <end position="436"/>
    </location>
</feature>
<keyword evidence="2" id="KW-0067">ATP-binding</keyword>
<dbReference type="Pfam" id="PF23562">
    <property type="entry name" value="AMP-binding_C_3"/>
    <property type="match status" value="1"/>
</dbReference>
<evidence type="ECO:0000256" key="2">
    <source>
        <dbReference type="ARBA" id="ARBA00022840"/>
    </source>
</evidence>
<reference evidence="4 5" key="1">
    <citation type="submission" date="2017-10" db="EMBL/GenBank/DDBJ databases">
        <title>Sedimentibacterium mangrovi gen. nov., sp. nov., a novel member of family Phyllobacteriacea isolated from mangrove sediment.</title>
        <authorList>
            <person name="Liao H."/>
            <person name="Tian Y."/>
        </authorList>
    </citation>
    <scope>NUCLEOTIDE SEQUENCE [LARGE SCALE GENOMIC DNA]</scope>
    <source>
        <strain evidence="4 5">X9-2-2</strain>
    </source>
</reference>
<evidence type="ECO:0000259" key="3">
    <source>
        <dbReference type="Pfam" id="PF00501"/>
    </source>
</evidence>
<keyword evidence="1" id="KW-0547">Nucleotide-binding</keyword>
<dbReference type="GO" id="GO:0005524">
    <property type="term" value="F:ATP binding"/>
    <property type="evidence" value="ECO:0007669"/>
    <property type="project" value="UniProtKB-KW"/>
</dbReference>
<dbReference type="InterPro" id="IPR042099">
    <property type="entry name" value="ANL_N_sf"/>
</dbReference>
<protein>
    <submittedName>
        <fullName evidence="4">Long-chain fatty acid--CoA ligase</fullName>
    </submittedName>
</protein>
<dbReference type="Pfam" id="PF00501">
    <property type="entry name" value="AMP-binding"/>
    <property type="match status" value="1"/>
</dbReference>
<dbReference type="OrthoDB" id="9803968at2"/>
<proteinExistence type="predicted"/>
<dbReference type="GO" id="GO:0016020">
    <property type="term" value="C:membrane"/>
    <property type="evidence" value="ECO:0007669"/>
    <property type="project" value="TreeGrafter"/>
</dbReference>
<dbReference type="GO" id="GO:0004467">
    <property type="term" value="F:long-chain fatty acid-CoA ligase activity"/>
    <property type="evidence" value="ECO:0007669"/>
    <property type="project" value="TreeGrafter"/>
</dbReference>
<keyword evidence="5" id="KW-1185">Reference proteome</keyword>
<organism evidence="4 5">
    <name type="scientific">Zhengella mangrovi</name>
    <dbReference type="NCBI Taxonomy" id="1982044"/>
    <lineage>
        <taxon>Bacteria</taxon>
        <taxon>Pseudomonadati</taxon>
        <taxon>Pseudomonadota</taxon>
        <taxon>Alphaproteobacteria</taxon>
        <taxon>Hyphomicrobiales</taxon>
        <taxon>Notoacmeibacteraceae</taxon>
        <taxon>Zhengella</taxon>
    </lineage>
</organism>
<dbReference type="PANTHER" id="PTHR43272">
    <property type="entry name" value="LONG-CHAIN-FATTY-ACID--COA LIGASE"/>
    <property type="match status" value="1"/>
</dbReference>
<dbReference type="AlphaFoldDB" id="A0A2G1QM10"/>
<dbReference type="Gene3D" id="3.40.50.12780">
    <property type="entry name" value="N-terminal domain of ligase-like"/>
    <property type="match status" value="2"/>
</dbReference>
<accession>A0A2G1QM10</accession>
<dbReference type="RefSeq" id="WP_099307087.1">
    <property type="nucleotide sequence ID" value="NZ_PDVP01000008.1"/>
</dbReference>
<gene>
    <name evidence="4" type="ORF">CSC94_14175</name>
</gene>
<evidence type="ECO:0000256" key="1">
    <source>
        <dbReference type="ARBA" id="ARBA00022741"/>
    </source>
</evidence>
<dbReference type="PROSITE" id="PS00455">
    <property type="entry name" value="AMP_BINDING"/>
    <property type="match status" value="1"/>
</dbReference>